<comment type="caution">
    <text evidence="3">The sequence shown here is derived from an EMBL/GenBank/DDBJ whole genome shotgun (WGS) entry which is preliminary data.</text>
</comment>
<organism evidence="3 4">
    <name type="scientific">Apiospora aurea</name>
    <dbReference type="NCBI Taxonomy" id="335848"/>
    <lineage>
        <taxon>Eukaryota</taxon>
        <taxon>Fungi</taxon>
        <taxon>Dikarya</taxon>
        <taxon>Ascomycota</taxon>
        <taxon>Pezizomycotina</taxon>
        <taxon>Sordariomycetes</taxon>
        <taxon>Xylariomycetidae</taxon>
        <taxon>Amphisphaeriales</taxon>
        <taxon>Apiosporaceae</taxon>
        <taxon>Apiospora</taxon>
    </lineage>
</organism>
<dbReference type="RefSeq" id="XP_066704336.1">
    <property type="nucleotide sequence ID" value="XM_066839272.1"/>
</dbReference>
<reference evidence="3 4" key="1">
    <citation type="submission" date="2023-01" db="EMBL/GenBank/DDBJ databases">
        <title>Analysis of 21 Apiospora genomes using comparative genomics revels a genus with tremendous synthesis potential of carbohydrate active enzymes and secondary metabolites.</title>
        <authorList>
            <person name="Sorensen T."/>
        </authorList>
    </citation>
    <scope>NUCLEOTIDE SEQUENCE [LARGE SCALE GENOMIC DNA]</scope>
    <source>
        <strain evidence="3 4">CBS 24483</strain>
    </source>
</reference>
<feature type="region of interest" description="Disordered" evidence="2">
    <location>
        <begin position="1"/>
        <end position="70"/>
    </location>
</feature>
<feature type="compositionally biased region" description="Basic and acidic residues" evidence="2">
    <location>
        <begin position="1"/>
        <end position="19"/>
    </location>
</feature>
<dbReference type="CDD" id="cd02440">
    <property type="entry name" value="AdoMet_MTases"/>
    <property type="match status" value="1"/>
</dbReference>
<gene>
    <name evidence="3" type="ORF">PG986_003050</name>
</gene>
<dbReference type="Pfam" id="PF13489">
    <property type="entry name" value="Methyltransf_23"/>
    <property type="match status" value="1"/>
</dbReference>
<evidence type="ECO:0000313" key="4">
    <source>
        <dbReference type="Proteomes" id="UP001391051"/>
    </source>
</evidence>
<dbReference type="InterPro" id="IPR029063">
    <property type="entry name" value="SAM-dependent_MTases_sf"/>
</dbReference>
<keyword evidence="4" id="KW-1185">Reference proteome</keyword>
<name>A0ABR1QQK1_9PEZI</name>
<dbReference type="SUPFAM" id="SSF53335">
    <property type="entry name" value="S-adenosyl-L-methionine-dependent methyltransferases"/>
    <property type="match status" value="1"/>
</dbReference>
<accession>A0ABR1QQK1</accession>
<dbReference type="PANTHER" id="PTHR43591:SF102">
    <property type="entry name" value="S-ADENOSYL-L-METHIONINE-DEPENDENT METHYLTRANSFERASE"/>
    <property type="match status" value="1"/>
</dbReference>
<dbReference type="Proteomes" id="UP001391051">
    <property type="component" value="Unassembled WGS sequence"/>
</dbReference>
<dbReference type="PANTHER" id="PTHR43591">
    <property type="entry name" value="METHYLTRANSFERASE"/>
    <property type="match status" value="1"/>
</dbReference>
<proteinExistence type="inferred from homology"/>
<comment type="similarity">
    <text evidence="1">Belongs to the methyltransferase superfamily. LaeA methyltransferase family.</text>
</comment>
<evidence type="ECO:0000313" key="3">
    <source>
        <dbReference type="EMBL" id="KAK7962225.1"/>
    </source>
</evidence>
<dbReference type="GeneID" id="92072334"/>
<protein>
    <recommendedName>
        <fullName evidence="5">S-adenosyl-L-methionine-dependent methyltransferase</fullName>
    </recommendedName>
</protein>
<evidence type="ECO:0000256" key="1">
    <source>
        <dbReference type="ARBA" id="ARBA00038158"/>
    </source>
</evidence>
<dbReference type="EMBL" id="JAQQWE010000002">
    <property type="protein sequence ID" value="KAK7962225.1"/>
    <property type="molecule type" value="Genomic_DNA"/>
</dbReference>
<evidence type="ECO:0000256" key="2">
    <source>
        <dbReference type="SAM" id="MobiDB-lite"/>
    </source>
</evidence>
<dbReference type="Gene3D" id="3.40.50.150">
    <property type="entry name" value="Vaccinia Virus protein VP39"/>
    <property type="match status" value="1"/>
</dbReference>
<sequence>MQNSFDKRSEDGSVDHGLVEDDDIGSVTRPTTSRGTAPLASMPLLSRGPLLPSPPLPATTHPLQASADAGQSSFRMPEELIRIPSGASVQTHDSMLEATGRTYQSFREGRYFLPNDPAEQDRLDLQHASFELVLEGRLGLAPVHNPKFVIDVATGTGIWANDYARQHPDTHVVGTDLSLIQPANSPPNCEFIKDDSEDECVFPQYKFDYVHLRVVYTCFNDPRKVMKHALDNLKEGGWIEYMDFELELTSNTQSVEGSAVGNWASHAIRGAAAQGRDINVARHYKDWLVEAGFVDVGEWKFEMPLGTWPRDPRQRLIGDYTRTNAYEGARGIGLKMIAGLGLPLEETEKIIEDAKHEIKTNINNYEAYFPGSVQEFCHPRGIEVFEEGKDGRLPLEALTNGGIHDCTFHAPNE</sequence>
<evidence type="ECO:0008006" key="5">
    <source>
        <dbReference type="Google" id="ProtNLM"/>
    </source>
</evidence>